<name>A0A2S7DC42_9XANT</name>
<dbReference type="EMBL" id="JAFFQI010000194">
    <property type="protein sequence ID" value="MCD0267236.1"/>
    <property type="molecule type" value="Genomic_DNA"/>
</dbReference>
<evidence type="ECO:0000313" key="6">
    <source>
        <dbReference type="Proteomes" id="UP001430396"/>
    </source>
</evidence>
<organism evidence="4 5">
    <name type="scientific">Xanthomonas melonis</name>
    <dbReference type="NCBI Taxonomy" id="56456"/>
    <lineage>
        <taxon>Bacteria</taxon>
        <taxon>Pseudomonadati</taxon>
        <taxon>Pseudomonadota</taxon>
        <taxon>Gammaproteobacteria</taxon>
        <taxon>Lysobacterales</taxon>
        <taxon>Lysobacteraceae</taxon>
        <taxon>Xanthomonas</taxon>
    </lineage>
</organism>
<feature type="compositionally biased region" description="Polar residues" evidence="1">
    <location>
        <begin position="67"/>
        <end position="87"/>
    </location>
</feature>
<dbReference type="EMBL" id="MDEH01000011">
    <property type="protein sequence ID" value="PPU71360.1"/>
    <property type="molecule type" value="Genomic_DNA"/>
</dbReference>
<feature type="chain" id="PRO_5015411214" description="Beta-barrel assembly machine subunit BamC" evidence="2">
    <location>
        <begin position="23"/>
        <end position="171"/>
    </location>
</feature>
<comment type="caution">
    <text evidence="4">The sequence shown here is derived from an EMBL/GenBank/DDBJ whole genome shotgun (WGS) entry which is preliminary data.</text>
</comment>
<dbReference type="Proteomes" id="UP001430396">
    <property type="component" value="Unassembled WGS sequence"/>
</dbReference>
<protein>
    <recommendedName>
        <fullName evidence="7">Beta-barrel assembly machine subunit BamC</fullName>
    </recommendedName>
</protein>
<keyword evidence="2" id="KW-0732">Signal</keyword>
<gene>
    <name evidence="3" type="ORF">JWH11_12470</name>
    <name evidence="4" type="ORF">XmelCFBP4644_16685</name>
</gene>
<feature type="signal peptide" evidence="2">
    <location>
        <begin position="1"/>
        <end position="22"/>
    </location>
</feature>
<sequence length="171" mass="17421">MRHSVSPVRVLSLALLATATVAATSGCSWFKKGARGDYALAPEARPLEVPPDLNLPDTSGAMKVPSLASTTQQTNTPPSASANSGFTTPGERDEVFAKVGAALAEIPGLTIASKAQMLGSYDVSYEGSSFLVRVVKVEAGSYVSAVDPRGMPATAAAPVAVISSLKSKLGG</sequence>
<dbReference type="AlphaFoldDB" id="A0A2S7DC42"/>
<evidence type="ECO:0000313" key="3">
    <source>
        <dbReference type="EMBL" id="MCD0267236.1"/>
    </source>
</evidence>
<dbReference type="PROSITE" id="PS51257">
    <property type="entry name" value="PROKAR_LIPOPROTEIN"/>
    <property type="match status" value="1"/>
</dbReference>
<evidence type="ECO:0000313" key="4">
    <source>
        <dbReference type="EMBL" id="PPU71360.1"/>
    </source>
</evidence>
<dbReference type="Proteomes" id="UP000239865">
    <property type="component" value="Unassembled WGS sequence"/>
</dbReference>
<dbReference type="RefSeq" id="WP_104588336.1">
    <property type="nucleotide sequence ID" value="NZ_JAFFQH010000178.1"/>
</dbReference>
<evidence type="ECO:0008006" key="7">
    <source>
        <dbReference type="Google" id="ProtNLM"/>
    </source>
</evidence>
<keyword evidence="6" id="KW-1185">Reference proteome</keyword>
<feature type="region of interest" description="Disordered" evidence="1">
    <location>
        <begin position="48"/>
        <end position="89"/>
    </location>
</feature>
<evidence type="ECO:0000256" key="1">
    <source>
        <dbReference type="SAM" id="MobiDB-lite"/>
    </source>
</evidence>
<reference evidence="4 5" key="1">
    <citation type="submission" date="2016-08" db="EMBL/GenBank/DDBJ databases">
        <authorList>
            <person name="Seilhamer J.J."/>
        </authorList>
    </citation>
    <scope>NUCLEOTIDE SEQUENCE [LARGE SCALE GENOMIC DNA]</scope>
    <source>
        <strain evidence="4 5">CFBP4644</strain>
    </source>
</reference>
<evidence type="ECO:0000256" key="2">
    <source>
        <dbReference type="SAM" id="SignalP"/>
    </source>
</evidence>
<dbReference type="OrthoDB" id="5966071at2"/>
<reference evidence="3" key="2">
    <citation type="submission" date="2021-02" db="EMBL/GenBank/DDBJ databases">
        <title>Copper resistance gene diversity in local Xanthomonas species at agrochemical polluted sites in Trinidad, Trinidad and Tobago.</title>
        <authorList>
            <person name="Ramnarine S.D.B.J."/>
            <person name="Ramsubhag A."/>
            <person name="Jayaraman J."/>
        </authorList>
    </citation>
    <scope>NUCLEOTIDE SEQUENCE</scope>
    <source>
        <strain evidence="3">CaNP6A</strain>
    </source>
</reference>
<accession>A0A2S7DC42</accession>
<evidence type="ECO:0000313" key="5">
    <source>
        <dbReference type="Proteomes" id="UP000239865"/>
    </source>
</evidence>
<proteinExistence type="predicted"/>